<dbReference type="PANTHER" id="PTHR34836">
    <property type="entry name" value="OS06G0188250 PROTEIN"/>
    <property type="match status" value="1"/>
</dbReference>
<keyword evidence="4 5" id="KW-0472">Membrane</keyword>
<dbReference type="Gene3D" id="3.40.50.2300">
    <property type="match status" value="1"/>
</dbReference>
<organism evidence="7 8">
    <name type="scientific">Solanum verrucosum</name>
    <dbReference type="NCBI Taxonomy" id="315347"/>
    <lineage>
        <taxon>Eukaryota</taxon>
        <taxon>Viridiplantae</taxon>
        <taxon>Streptophyta</taxon>
        <taxon>Embryophyta</taxon>
        <taxon>Tracheophyta</taxon>
        <taxon>Spermatophyta</taxon>
        <taxon>Magnoliopsida</taxon>
        <taxon>eudicotyledons</taxon>
        <taxon>Gunneridae</taxon>
        <taxon>Pentapetalae</taxon>
        <taxon>asterids</taxon>
        <taxon>lamiids</taxon>
        <taxon>Solanales</taxon>
        <taxon>Solanaceae</taxon>
        <taxon>Solanoideae</taxon>
        <taxon>Solaneae</taxon>
        <taxon>Solanum</taxon>
    </lineage>
</organism>
<dbReference type="AlphaFoldDB" id="A0AAF0RB23"/>
<feature type="transmembrane region" description="Helical" evidence="5">
    <location>
        <begin position="7"/>
        <end position="26"/>
    </location>
</feature>
<dbReference type="InterPro" id="IPR028082">
    <property type="entry name" value="Peripla_BP_I"/>
</dbReference>
<evidence type="ECO:0000256" key="1">
    <source>
        <dbReference type="ARBA" id="ARBA00004370"/>
    </source>
</evidence>
<dbReference type="GO" id="GO:0016020">
    <property type="term" value="C:membrane"/>
    <property type="evidence" value="ECO:0007669"/>
    <property type="project" value="UniProtKB-SubCell"/>
</dbReference>
<keyword evidence="3 5" id="KW-1133">Transmembrane helix</keyword>
<protein>
    <recommendedName>
        <fullName evidence="6">Receptor ligand binding region domain-containing protein</fullName>
    </recommendedName>
</protein>
<comment type="subcellular location">
    <subcellularLocation>
        <location evidence="1">Membrane</location>
    </subcellularLocation>
</comment>
<keyword evidence="2 5" id="KW-0812">Transmembrane</keyword>
<evidence type="ECO:0000313" key="7">
    <source>
        <dbReference type="EMBL" id="WMV34961.1"/>
    </source>
</evidence>
<dbReference type="Proteomes" id="UP001234989">
    <property type="component" value="Chromosome 6"/>
</dbReference>
<evidence type="ECO:0000256" key="2">
    <source>
        <dbReference type="ARBA" id="ARBA00022692"/>
    </source>
</evidence>
<evidence type="ECO:0000259" key="6">
    <source>
        <dbReference type="Pfam" id="PF01094"/>
    </source>
</evidence>
<keyword evidence="8" id="KW-1185">Reference proteome</keyword>
<evidence type="ECO:0000313" key="8">
    <source>
        <dbReference type="Proteomes" id="UP001234989"/>
    </source>
</evidence>
<dbReference type="FunFam" id="3.40.50.2300:FF:000188">
    <property type="entry name" value="Glutamate receptor"/>
    <property type="match status" value="1"/>
</dbReference>
<dbReference type="SUPFAM" id="SSF53822">
    <property type="entry name" value="Periplasmic binding protein-like I"/>
    <property type="match status" value="1"/>
</dbReference>
<dbReference type="InterPro" id="IPR015683">
    <property type="entry name" value="Ionotropic_Glu_rcpt"/>
</dbReference>
<dbReference type="PANTHER" id="PTHR34836:SF1">
    <property type="entry name" value="OS09G0428600 PROTEIN"/>
    <property type="match status" value="1"/>
</dbReference>
<dbReference type="InterPro" id="IPR001828">
    <property type="entry name" value="ANF_lig-bd_rcpt"/>
</dbReference>
<dbReference type="Pfam" id="PF01094">
    <property type="entry name" value="ANF_receptor"/>
    <property type="match status" value="1"/>
</dbReference>
<evidence type="ECO:0000256" key="4">
    <source>
        <dbReference type="ARBA" id="ARBA00023136"/>
    </source>
</evidence>
<evidence type="ECO:0000256" key="3">
    <source>
        <dbReference type="ARBA" id="ARBA00022989"/>
    </source>
</evidence>
<evidence type="ECO:0000256" key="5">
    <source>
        <dbReference type="SAM" id="Phobius"/>
    </source>
</evidence>
<proteinExistence type="predicted"/>
<reference evidence="7" key="1">
    <citation type="submission" date="2023-08" db="EMBL/GenBank/DDBJ databases">
        <title>A de novo genome assembly of Solanum verrucosum Schlechtendal, a Mexican diploid species geographically isolated from the other diploid A-genome species in potato relatives.</title>
        <authorList>
            <person name="Hosaka K."/>
        </authorList>
    </citation>
    <scope>NUCLEOTIDE SEQUENCE</scope>
    <source>
        <tissue evidence="7">Young leaves</tissue>
    </source>
</reference>
<feature type="domain" description="Receptor ligand binding region" evidence="6">
    <location>
        <begin position="57"/>
        <end position="292"/>
    </location>
</feature>
<accession>A0AAF0RB23</accession>
<name>A0AAF0RB23_SOLVR</name>
<gene>
    <name evidence="7" type="ORF">MTR67_028346</name>
</gene>
<dbReference type="EMBL" id="CP133617">
    <property type="protein sequence ID" value="WMV34961.1"/>
    <property type="molecule type" value="Genomic_DNA"/>
</dbReference>
<sequence>MQNQRYYCLILFIQLVSIISFCHYVIPIRGEDETSVVKLDVGIVLDMETVVAKVMHISILLALEDYHAAASPRAIRIVPHLRDSKKDDVEAASAAIYLLKDVQVQAIFGPQMSTQTDFVIDLGNRVKVPIISPATSPSLSVKENPFFIRGALPSSSQTKAIAAIVKNYNWREVVVIYEDSPYGSRILPHLTDALLENNSLVSYRSGISPSASDDQIFRELYKLNTMQTRVFSVHLESSLASRLFLKAKEAGMMSSGYAWIITDVLTSLLDLVDPSVIESSMQDVPGVKSYVPRSN</sequence>